<proteinExistence type="predicted"/>
<evidence type="ECO:0000313" key="2">
    <source>
        <dbReference type="EMBL" id="NDW04157.1"/>
    </source>
</evidence>
<keyword evidence="1" id="KW-0732">Signal</keyword>
<evidence type="ECO:0008006" key="4">
    <source>
        <dbReference type="Google" id="ProtNLM"/>
    </source>
</evidence>
<feature type="signal peptide" evidence="1">
    <location>
        <begin position="1"/>
        <end position="25"/>
    </location>
</feature>
<sequence length="208" mass="21941">MQLMKSAMVAWSLAAMLASSGAGFAQTKVKSVEDMIAEIEAKSGSSAKLEPFLSSSDPSVRRAAFQTAASSGDPMLRARVLSDALNSGDTALRIVALRELMFSRPNFVVDLQAEDADEEGTAWAAKRGGLFALKITGRFPELNCLSLSSSSDCNPAYAVGVEGLAVTMVYSLGAEVRGRFLLNDEAELAGTISDNSLAKPIPAKIVLF</sequence>
<feature type="chain" id="PRO_5026763966" description="HEAT repeat-containing protein" evidence="1">
    <location>
        <begin position="26"/>
        <end position="208"/>
    </location>
</feature>
<protein>
    <recommendedName>
        <fullName evidence="4">HEAT repeat-containing protein</fullName>
    </recommendedName>
</protein>
<dbReference type="EMBL" id="JAAAMG010000004">
    <property type="protein sequence ID" value="NDW04157.1"/>
    <property type="molecule type" value="Genomic_DNA"/>
</dbReference>
<dbReference type="AlphaFoldDB" id="A0A6N9SYQ6"/>
<comment type="caution">
    <text evidence="2">The sequence shown here is derived from an EMBL/GenBank/DDBJ whole genome shotgun (WGS) entry which is preliminary data.</text>
</comment>
<reference evidence="2 3" key="1">
    <citation type="submission" date="2020-01" db="EMBL/GenBank/DDBJ databases">
        <title>Jiella pacifica sp. nov.</title>
        <authorList>
            <person name="Xue Z."/>
            <person name="Zhu S."/>
            <person name="Chen J."/>
            <person name="Yang J."/>
        </authorList>
    </citation>
    <scope>NUCLEOTIDE SEQUENCE [LARGE SCALE GENOMIC DNA]</scope>
    <source>
        <strain evidence="2 3">40Bstr34</strain>
    </source>
</reference>
<gene>
    <name evidence="2" type="ORF">GTK09_06910</name>
</gene>
<organism evidence="2 3">
    <name type="scientific">Jiella pacifica</name>
    <dbReference type="NCBI Taxonomy" id="2696469"/>
    <lineage>
        <taxon>Bacteria</taxon>
        <taxon>Pseudomonadati</taxon>
        <taxon>Pseudomonadota</taxon>
        <taxon>Alphaproteobacteria</taxon>
        <taxon>Hyphomicrobiales</taxon>
        <taxon>Aurantimonadaceae</taxon>
        <taxon>Jiella</taxon>
    </lineage>
</organism>
<evidence type="ECO:0000256" key="1">
    <source>
        <dbReference type="SAM" id="SignalP"/>
    </source>
</evidence>
<dbReference type="Proteomes" id="UP000469011">
    <property type="component" value="Unassembled WGS sequence"/>
</dbReference>
<dbReference type="RefSeq" id="WP_163462215.1">
    <property type="nucleotide sequence ID" value="NZ_JAAAMG010000004.1"/>
</dbReference>
<keyword evidence="3" id="KW-1185">Reference proteome</keyword>
<name>A0A6N9SYQ6_9HYPH</name>
<accession>A0A6N9SYQ6</accession>
<evidence type="ECO:0000313" key="3">
    <source>
        <dbReference type="Proteomes" id="UP000469011"/>
    </source>
</evidence>